<reference evidence="17" key="1">
    <citation type="submission" date="2015-08" db="EMBL/GenBank/DDBJ databases">
        <authorList>
            <person name="Varghese N."/>
        </authorList>
    </citation>
    <scope>NUCLEOTIDE SEQUENCE [LARGE SCALE GENOMIC DNA]</scope>
    <source>
        <strain evidence="17">DSM 17901</strain>
    </source>
</reference>
<dbReference type="GO" id="GO:0005737">
    <property type="term" value="C:cytoplasm"/>
    <property type="evidence" value="ECO:0007669"/>
    <property type="project" value="UniProtKB-SubCell"/>
</dbReference>
<evidence type="ECO:0000256" key="13">
    <source>
        <dbReference type="ARBA" id="ARBA00077165"/>
    </source>
</evidence>
<comment type="catalytic activity">
    <reaction evidence="5 15">
        <text>L-phenylalanyl-tRNA(Phe) + an N-terminal L-alpha-aminoacyl-[protein] = an N-terminal L-phenylalanyl-L-alpha-aminoacyl-[protein] + tRNA(Phe)</text>
        <dbReference type="Rhea" id="RHEA:43632"/>
        <dbReference type="Rhea" id="RHEA-COMP:9668"/>
        <dbReference type="Rhea" id="RHEA-COMP:9699"/>
        <dbReference type="Rhea" id="RHEA-COMP:10636"/>
        <dbReference type="Rhea" id="RHEA-COMP:10637"/>
        <dbReference type="ChEBI" id="CHEBI:78442"/>
        <dbReference type="ChEBI" id="CHEBI:78531"/>
        <dbReference type="ChEBI" id="CHEBI:78597"/>
        <dbReference type="ChEBI" id="CHEBI:83561"/>
        <dbReference type="EC" id="2.3.2.6"/>
    </reaction>
</comment>
<dbReference type="NCBIfam" id="TIGR00667">
    <property type="entry name" value="aat"/>
    <property type="match status" value="1"/>
</dbReference>
<dbReference type="EMBL" id="CYHA01000002">
    <property type="protein sequence ID" value="CUA82342.1"/>
    <property type="molecule type" value="Genomic_DNA"/>
</dbReference>
<dbReference type="SUPFAM" id="SSF55729">
    <property type="entry name" value="Acyl-CoA N-acyltransferases (Nat)"/>
    <property type="match status" value="1"/>
</dbReference>
<name>A0A0K6GUZ2_9NEIS</name>
<accession>A0A0K6GUZ2</accession>
<gene>
    <name evidence="15" type="primary">aat</name>
    <name evidence="16" type="ORF">Ga0061063_1207</name>
</gene>
<evidence type="ECO:0000256" key="1">
    <source>
        <dbReference type="ARBA" id="ARBA00004496"/>
    </source>
</evidence>
<evidence type="ECO:0000256" key="7">
    <source>
        <dbReference type="ARBA" id="ARBA00051538"/>
    </source>
</evidence>
<evidence type="ECO:0000256" key="14">
    <source>
        <dbReference type="ARBA" id="ARBA00083640"/>
    </source>
</evidence>
<dbReference type="FunFam" id="3.30.70.3550:FF:000001">
    <property type="entry name" value="Leucyl/phenylalanyl-tRNA--protein transferase"/>
    <property type="match status" value="1"/>
</dbReference>
<dbReference type="HAMAP" id="MF_00688">
    <property type="entry name" value="Leu_Phe_trans"/>
    <property type="match status" value="1"/>
</dbReference>
<dbReference type="AlphaFoldDB" id="A0A0K6GUZ2"/>
<evidence type="ECO:0000256" key="10">
    <source>
        <dbReference type="ARBA" id="ARBA00066767"/>
    </source>
</evidence>
<protein>
    <recommendedName>
        <fullName evidence="11 15">Leucyl/phenylalanyl-tRNA--protein transferase</fullName>
        <ecNumber evidence="10 15">2.3.2.6</ecNumber>
    </recommendedName>
    <alternativeName>
        <fullName evidence="12 15">L/F-transferase</fullName>
    </alternativeName>
    <alternativeName>
        <fullName evidence="13 15">Leucyltransferase</fullName>
    </alternativeName>
    <alternativeName>
        <fullName evidence="14 15">Phenyalanyltransferase</fullName>
    </alternativeName>
</protein>
<organism evidence="16 17">
    <name type="scientific">Gulbenkiania indica</name>
    <dbReference type="NCBI Taxonomy" id="375574"/>
    <lineage>
        <taxon>Bacteria</taxon>
        <taxon>Pseudomonadati</taxon>
        <taxon>Pseudomonadota</taxon>
        <taxon>Betaproteobacteria</taxon>
        <taxon>Neisseriales</taxon>
        <taxon>Chromobacteriaceae</taxon>
        <taxon>Gulbenkiania</taxon>
    </lineage>
</organism>
<keyword evidence="3 15" id="KW-0808">Transferase</keyword>
<dbReference type="OrthoDB" id="9790282at2"/>
<dbReference type="InterPro" id="IPR042221">
    <property type="entry name" value="Leu/Phe-tRNA_Trfase_N"/>
</dbReference>
<dbReference type="GO" id="GO:0030163">
    <property type="term" value="P:protein catabolic process"/>
    <property type="evidence" value="ECO:0007669"/>
    <property type="project" value="UniProtKB-UniRule"/>
</dbReference>
<comment type="similarity">
    <text evidence="9 15">Belongs to the L/F-transferase family.</text>
</comment>
<comment type="catalytic activity">
    <reaction evidence="7 15">
        <text>N-terminal L-lysyl-[protein] + L-leucyl-tRNA(Leu) = N-terminal L-leucyl-L-lysyl-[protein] + tRNA(Leu) + H(+)</text>
        <dbReference type="Rhea" id="RHEA:12340"/>
        <dbReference type="Rhea" id="RHEA-COMP:9613"/>
        <dbReference type="Rhea" id="RHEA-COMP:9622"/>
        <dbReference type="Rhea" id="RHEA-COMP:12670"/>
        <dbReference type="Rhea" id="RHEA-COMP:12671"/>
        <dbReference type="ChEBI" id="CHEBI:15378"/>
        <dbReference type="ChEBI" id="CHEBI:65249"/>
        <dbReference type="ChEBI" id="CHEBI:78442"/>
        <dbReference type="ChEBI" id="CHEBI:78494"/>
        <dbReference type="ChEBI" id="CHEBI:133043"/>
        <dbReference type="EC" id="2.3.2.6"/>
    </reaction>
</comment>
<dbReference type="EC" id="2.3.2.6" evidence="10 15"/>
<keyword evidence="2 15" id="KW-0963">Cytoplasm</keyword>
<dbReference type="RefSeq" id="WP_055433780.1">
    <property type="nucleotide sequence ID" value="NZ_CYHA01000002.1"/>
</dbReference>
<comment type="catalytic activity">
    <reaction evidence="6 15">
        <text>N-terminal L-arginyl-[protein] + L-leucyl-tRNA(Leu) = N-terminal L-leucyl-L-arginyl-[protein] + tRNA(Leu) + H(+)</text>
        <dbReference type="Rhea" id="RHEA:50416"/>
        <dbReference type="Rhea" id="RHEA-COMP:9613"/>
        <dbReference type="Rhea" id="RHEA-COMP:9622"/>
        <dbReference type="Rhea" id="RHEA-COMP:12672"/>
        <dbReference type="Rhea" id="RHEA-COMP:12673"/>
        <dbReference type="ChEBI" id="CHEBI:15378"/>
        <dbReference type="ChEBI" id="CHEBI:64719"/>
        <dbReference type="ChEBI" id="CHEBI:78442"/>
        <dbReference type="ChEBI" id="CHEBI:78494"/>
        <dbReference type="ChEBI" id="CHEBI:133044"/>
        <dbReference type="EC" id="2.3.2.6"/>
    </reaction>
</comment>
<evidence type="ECO:0000256" key="9">
    <source>
        <dbReference type="ARBA" id="ARBA00061535"/>
    </source>
</evidence>
<dbReference type="PANTHER" id="PTHR30098:SF2">
    <property type="entry name" value="LEUCYL_PHENYLALANYL-TRNA--PROTEIN TRANSFERASE"/>
    <property type="match status" value="1"/>
</dbReference>
<dbReference type="Gene3D" id="3.40.630.70">
    <property type="entry name" value="Leucyl/phenylalanyl-tRNA-protein transferase, C-terminal domain"/>
    <property type="match status" value="1"/>
</dbReference>
<evidence type="ECO:0000256" key="2">
    <source>
        <dbReference type="ARBA" id="ARBA00022490"/>
    </source>
</evidence>
<keyword evidence="17" id="KW-1185">Reference proteome</keyword>
<proteinExistence type="inferred from homology"/>
<dbReference type="InterPro" id="IPR004616">
    <property type="entry name" value="Leu/Phe-tRNA_Trfase"/>
</dbReference>
<dbReference type="STRING" id="375574.GCA_001418035_01000"/>
<evidence type="ECO:0000256" key="6">
    <source>
        <dbReference type="ARBA" id="ARBA00050652"/>
    </source>
</evidence>
<dbReference type="GO" id="GO:0008914">
    <property type="term" value="F:leucyl-tRNA--protein transferase activity"/>
    <property type="evidence" value="ECO:0007669"/>
    <property type="project" value="UniProtKB-UniRule"/>
</dbReference>
<evidence type="ECO:0000256" key="15">
    <source>
        <dbReference type="HAMAP-Rule" id="MF_00688"/>
    </source>
</evidence>
<sequence length="234" mass="26070">MIPWLGSELAFPPVETALTEPDGLLAAGGDLSARRLLLAYAHGIFPWFSPGDPILWWSPSPRMVIEPGWLRVTRSLEKTLRNRDYEIRIDSAFRAVMNACAQTPRPGQEGTWIVPEVIEAYCRLHALGHAHSVETWMDGQLVGGLYAVSLGTMVYGESMFSRVSDASKLAFVHLVRHLQTRGVRMIDCQMYTPHLASLGARLIPRAAFLDTVAVATREVPPPDLWTYQYSHDAS</sequence>
<evidence type="ECO:0000256" key="3">
    <source>
        <dbReference type="ARBA" id="ARBA00022679"/>
    </source>
</evidence>
<evidence type="ECO:0000256" key="4">
    <source>
        <dbReference type="ARBA" id="ARBA00023315"/>
    </source>
</evidence>
<evidence type="ECO:0000256" key="5">
    <source>
        <dbReference type="ARBA" id="ARBA00050607"/>
    </source>
</evidence>
<evidence type="ECO:0000256" key="11">
    <source>
        <dbReference type="ARBA" id="ARBA00074372"/>
    </source>
</evidence>
<evidence type="ECO:0000256" key="12">
    <source>
        <dbReference type="ARBA" id="ARBA00077136"/>
    </source>
</evidence>
<dbReference type="Proteomes" id="UP000243535">
    <property type="component" value="Unassembled WGS sequence"/>
</dbReference>
<dbReference type="PANTHER" id="PTHR30098">
    <property type="entry name" value="LEUCYL/PHENYLALANYL-TRNA--PROTEIN TRANSFERASE"/>
    <property type="match status" value="1"/>
</dbReference>
<dbReference type="Pfam" id="PF03588">
    <property type="entry name" value="Leu_Phe_trans"/>
    <property type="match status" value="1"/>
</dbReference>
<dbReference type="InterPro" id="IPR016181">
    <property type="entry name" value="Acyl_CoA_acyltransferase"/>
</dbReference>
<keyword evidence="4 15" id="KW-0012">Acyltransferase</keyword>
<evidence type="ECO:0000313" key="17">
    <source>
        <dbReference type="Proteomes" id="UP000243535"/>
    </source>
</evidence>
<evidence type="ECO:0000256" key="8">
    <source>
        <dbReference type="ARBA" id="ARBA00054043"/>
    </source>
</evidence>
<comment type="function">
    <text evidence="8 15">Functions in the N-end rule pathway of protein degradation where it conjugates Leu, Phe and, less efficiently, Met from aminoacyl-tRNAs to the N-termini of proteins containing an N-terminal arginine or lysine.</text>
</comment>
<dbReference type="Gene3D" id="3.30.70.3550">
    <property type="entry name" value="Leucyl/phenylalanyl-tRNA-protein transferase, N-terminal domain"/>
    <property type="match status" value="1"/>
</dbReference>
<dbReference type="InterPro" id="IPR042203">
    <property type="entry name" value="Leu/Phe-tRNA_Trfase_C"/>
</dbReference>
<evidence type="ECO:0000313" key="16">
    <source>
        <dbReference type="EMBL" id="CUA82342.1"/>
    </source>
</evidence>
<comment type="subcellular location">
    <subcellularLocation>
        <location evidence="1 15">Cytoplasm</location>
    </subcellularLocation>
</comment>